<dbReference type="Proteomes" id="UP000033774">
    <property type="component" value="Unassembled WGS sequence"/>
</dbReference>
<comment type="caution">
    <text evidence="4">The sequence shown here is derived from an EMBL/GenBank/DDBJ whole genome shotgun (WGS) entry which is preliminary data.</text>
</comment>
<keyword evidence="5" id="KW-1185">Reference proteome</keyword>
<dbReference type="GO" id="GO:0016803">
    <property type="term" value="F:ether hydrolase activity"/>
    <property type="evidence" value="ECO:0007669"/>
    <property type="project" value="TreeGrafter"/>
</dbReference>
<dbReference type="GO" id="GO:0016835">
    <property type="term" value="F:carbon-oxygen lyase activity"/>
    <property type="evidence" value="ECO:0007669"/>
    <property type="project" value="InterPro"/>
</dbReference>
<evidence type="ECO:0000313" key="4">
    <source>
        <dbReference type="EMBL" id="KJV08739.1"/>
    </source>
</evidence>
<dbReference type="PROSITE" id="PS01272">
    <property type="entry name" value="GCKR"/>
    <property type="match status" value="1"/>
</dbReference>
<dbReference type="RefSeq" id="WP_045776723.1">
    <property type="nucleotide sequence ID" value="NZ_LAJY01000465.1"/>
</dbReference>
<dbReference type="PATRIC" id="fig|552518.3.peg.3047"/>
<sequence>MSTEKFSPRYRDLDAWNPDEILGALLDSQFCAVAAVNAAINPLERAAVAIAQRLRQGGRIVYVGAGTSGRIAVQDGAELPPTFDWPRDRVVFIVAGGLDALVQSVEGAEDNREAAISAIDAEAIGPNDSVIGLAASGATPFTVAAIQASRQRGALTVGIANNEASPLLHAADYPVLLDTGPEVLAGSTRLKAGTAQKIALNLISTVVMIQLGRVYDGLMVDMVAANEKLRRRAERMLHRLTDAPMDRIEDALEAANGKVKLARLLLEDLGVSEARALLDHHDGHLRPALAALAARRKSA</sequence>
<dbReference type="PROSITE" id="PS51464">
    <property type="entry name" value="SIS"/>
    <property type="match status" value="1"/>
</dbReference>
<dbReference type="GO" id="GO:0009254">
    <property type="term" value="P:peptidoglycan turnover"/>
    <property type="evidence" value="ECO:0007669"/>
    <property type="project" value="TreeGrafter"/>
</dbReference>
<reference evidence="4 5" key="1">
    <citation type="submission" date="2015-03" db="EMBL/GenBank/DDBJ databases">
        <title>Draft genome sequence of Elstera litoralis.</title>
        <authorList>
            <person name="Rahalkar M.C."/>
            <person name="Dhakephalkar P.K."/>
            <person name="Pore S.D."/>
            <person name="Arora P."/>
            <person name="Kapse N.G."/>
            <person name="Pandit P.S."/>
        </authorList>
    </citation>
    <scope>NUCLEOTIDE SEQUENCE [LARGE SCALE GENOMIC DNA]</scope>
    <source>
        <strain evidence="4 5">Dia-1</strain>
    </source>
</reference>
<dbReference type="EMBL" id="LAJY01000465">
    <property type="protein sequence ID" value="KJV08739.1"/>
    <property type="molecule type" value="Genomic_DNA"/>
</dbReference>
<evidence type="ECO:0000256" key="1">
    <source>
        <dbReference type="ARBA" id="ARBA00023239"/>
    </source>
</evidence>
<name>A0A0F3IT19_9PROT</name>
<dbReference type="Gene3D" id="3.40.50.10490">
    <property type="entry name" value="Glucose-6-phosphate isomerase like protein, domain 1"/>
    <property type="match status" value="1"/>
</dbReference>
<dbReference type="Gene3D" id="1.10.8.1080">
    <property type="match status" value="1"/>
</dbReference>
<dbReference type="InterPro" id="IPR005486">
    <property type="entry name" value="Glucokinase_regulatory_CS"/>
</dbReference>
<dbReference type="PANTHER" id="PTHR10088:SF4">
    <property type="entry name" value="GLUCOKINASE REGULATORY PROTEIN"/>
    <property type="match status" value="1"/>
</dbReference>
<dbReference type="NCBIfam" id="NF003915">
    <property type="entry name" value="PRK05441.1"/>
    <property type="match status" value="1"/>
</dbReference>
<dbReference type="InterPro" id="IPR040190">
    <property type="entry name" value="MURQ/GCKR"/>
</dbReference>
<dbReference type="NCBIfam" id="NF009222">
    <property type="entry name" value="PRK12570.1"/>
    <property type="match status" value="1"/>
</dbReference>
<dbReference type="Pfam" id="PF22645">
    <property type="entry name" value="GKRP_SIS_N"/>
    <property type="match status" value="1"/>
</dbReference>
<dbReference type="InterPro" id="IPR005488">
    <property type="entry name" value="Etherase_MurQ"/>
</dbReference>
<dbReference type="OrthoDB" id="9813395at2"/>
<proteinExistence type="predicted"/>
<dbReference type="AlphaFoldDB" id="A0A0F3IT19"/>
<evidence type="ECO:0000256" key="2">
    <source>
        <dbReference type="ARBA" id="ARBA00023277"/>
    </source>
</evidence>
<gene>
    <name evidence="4" type="ORF">VZ95_15840</name>
</gene>
<evidence type="ECO:0000313" key="5">
    <source>
        <dbReference type="Proteomes" id="UP000033774"/>
    </source>
</evidence>
<dbReference type="GO" id="GO:0097367">
    <property type="term" value="F:carbohydrate derivative binding"/>
    <property type="evidence" value="ECO:0007669"/>
    <property type="project" value="InterPro"/>
</dbReference>
<protein>
    <submittedName>
        <fullName evidence="4">N-acetylmuramic acid-6-phosphate etherase</fullName>
    </submittedName>
</protein>
<dbReference type="SUPFAM" id="SSF53697">
    <property type="entry name" value="SIS domain"/>
    <property type="match status" value="1"/>
</dbReference>
<dbReference type="GO" id="GO:0046348">
    <property type="term" value="P:amino sugar catabolic process"/>
    <property type="evidence" value="ECO:0007669"/>
    <property type="project" value="InterPro"/>
</dbReference>
<keyword evidence="2" id="KW-0119">Carbohydrate metabolism</keyword>
<dbReference type="PANTHER" id="PTHR10088">
    <property type="entry name" value="GLUCOKINASE REGULATORY PROTEIN"/>
    <property type="match status" value="1"/>
</dbReference>
<dbReference type="InterPro" id="IPR001347">
    <property type="entry name" value="SIS_dom"/>
</dbReference>
<organism evidence="4 5">
    <name type="scientific">Elstera litoralis</name>
    <dbReference type="NCBI Taxonomy" id="552518"/>
    <lineage>
        <taxon>Bacteria</taxon>
        <taxon>Pseudomonadati</taxon>
        <taxon>Pseudomonadota</taxon>
        <taxon>Alphaproteobacteria</taxon>
        <taxon>Rhodospirillales</taxon>
        <taxon>Rhodospirillaceae</taxon>
        <taxon>Elstera</taxon>
    </lineage>
</organism>
<accession>A0A0F3IT19</accession>
<evidence type="ECO:0000259" key="3">
    <source>
        <dbReference type="PROSITE" id="PS51464"/>
    </source>
</evidence>
<feature type="domain" description="SIS" evidence="3">
    <location>
        <begin position="50"/>
        <end position="213"/>
    </location>
</feature>
<keyword evidence="1" id="KW-0456">Lyase</keyword>
<dbReference type="CDD" id="cd05007">
    <property type="entry name" value="SIS_Etherase"/>
    <property type="match status" value="1"/>
</dbReference>
<dbReference type="InterPro" id="IPR046348">
    <property type="entry name" value="SIS_dom_sf"/>
</dbReference>